<organism evidence="3 4">
    <name type="scientific">Streptomyces viridochromogenes</name>
    <dbReference type="NCBI Taxonomy" id="1938"/>
    <lineage>
        <taxon>Bacteria</taxon>
        <taxon>Bacillati</taxon>
        <taxon>Actinomycetota</taxon>
        <taxon>Actinomycetes</taxon>
        <taxon>Kitasatosporales</taxon>
        <taxon>Streptomycetaceae</taxon>
        <taxon>Streptomyces</taxon>
    </lineage>
</organism>
<evidence type="ECO:0008006" key="5">
    <source>
        <dbReference type="Google" id="ProtNLM"/>
    </source>
</evidence>
<dbReference type="EMBL" id="LGUP01000327">
    <property type="protein sequence ID" value="KOG19743.1"/>
    <property type="molecule type" value="Genomic_DNA"/>
</dbReference>
<feature type="region of interest" description="Disordered" evidence="1">
    <location>
        <begin position="225"/>
        <end position="262"/>
    </location>
</feature>
<evidence type="ECO:0000313" key="4">
    <source>
        <dbReference type="Proteomes" id="UP000037023"/>
    </source>
</evidence>
<evidence type="ECO:0000256" key="2">
    <source>
        <dbReference type="SAM" id="SignalP"/>
    </source>
</evidence>
<dbReference type="Proteomes" id="UP000037023">
    <property type="component" value="Unassembled WGS sequence"/>
</dbReference>
<protein>
    <recommendedName>
        <fullName evidence="5">Secreted protein</fullName>
    </recommendedName>
</protein>
<dbReference type="RefSeq" id="WP_033208127.1">
    <property type="nucleotide sequence ID" value="NZ_LGUP01000327.1"/>
</dbReference>
<dbReference type="OrthoDB" id="4096625at2"/>
<sequence>MIFQQFLSRASSRFGWCATALGLAVSVAVPAQHAAADTTPARLQLVRVVKATKTVADFQQVQVECPDGTYAISGGTEAVAPSVGYDAVGLVGSFPYARYNGNKARGWIGNARNFGRNPTTVNVWAVCAIIPSGYELVKATLVQVPSDQTVTVSCPAGKTALGGGAEIQSAGSSLTKSYPSAFAASGPTTWTVAGPNRSNSDVGVLGFVTCADPIADNVWTTYKVSTNSPPAGSSPASTGGGSPAAAPPRTVRSRCSSRPGPV</sequence>
<feature type="chain" id="PRO_5038553244" description="Secreted protein" evidence="2">
    <location>
        <begin position="35"/>
        <end position="262"/>
    </location>
</feature>
<gene>
    <name evidence="3" type="ORF">ADK34_24490</name>
</gene>
<dbReference type="AlphaFoldDB" id="A0A0L8K1I2"/>
<comment type="caution">
    <text evidence="3">The sequence shown here is derived from an EMBL/GenBank/DDBJ whole genome shotgun (WGS) entry which is preliminary data.</text>
</comment>
<reference evidence="3 4" key="1">
    <citation type="submission" date="2015-06" db="EMBL/GenBank/DDBJ databases">
        <authorList>
            <person name="Hoefler B.C."/>
            <person name="Straight P.D."/>
        </authorList>
    </citation>
    <scope>NUCLEOTIDE SEQUENCE [LARGE SCALE GENOMIC DNA]</scope>
    <source>
        <strain evidence="3 4">NRRL 3427</strain>
    </source>
</reference>
<keyword evidence="2" id="KW-0732">Signal</keyword>
<evidence type="ECO:0000313" key="3">
    <source>
        <dbReference type="EMBL" id="KOG19743.1"/>
    </source>
</evidence>
<feature type="compositionally biased region" description="Low complexity" evidence="1">
    <location>
        <begin position="228"/>
        <end position="248"/>
    </location>
</feature>
<feature type="signal peptide" evidence="2">
    <location>
        <begin position="1"/>
        <end position="34"/>
    </location>
</feature>
<proteinExistence type="predicted"/>
<evidence type="ECO:0000256" key="1">
    <source>
        <dbReference type="SAM" id="MobiDB-lite"/>
    </source>
</evidence>
<accession>A0A0L8K1I2</accession>
<dbReference type="PATRIC" id="fig|1938.6.peg.5274"/>
<name>A0A0L8K1I2_STRVR</name>